<proteinExistence type="predicted"/>
<feature type="non-terminal residue" evidence="1">
    <location>
        <position position="1"/>
    </location>
</feature>
<reference evidence="1" key="1">
    <citation type="journal article" date="2014" name="Front. Microbiol.">
        <title>High frequency of phylogenetically diverse reductive dehalogenase-homologous genes in deep subseafloor sedimentary metagenomes.</title>
        <authorList>
            <person name="Kawai M."/>
            <person name="Futagami T."/>
            <person name="Toyoda A."/>
            <person name="Takaki Y."/>
            <person name="Nishi S."/>
            <person name="Hori S."/>
            <person name="Arai W."/>
            <person name="Tsubouchi T."/>
            <person name="Morono Y."/>
            <person name="Uchiyama I."/>
            <person name="Ito T."/>
            <person name="Fujiyama A."/>
            <person name="Inagaki F."/>
            <person name="Takami H."/>
        </authorList>
    </citation>
    <scope>NUCLEOTIDE SEQUENCE</scope>
    <source>
        <strain evidence="1">Expedition CK06-06</strain>
    </source>
</reference>
<comment type="caution">
    <text evidence="1">The sequence shown here is derived from an EMBL/GenBank/DDBJ whole genome shotgun (WGS) entry which is preliminary data.</text>
</comment>
<organism evidence="1">
    <name type="scientific">marine sediment metagenome</name>
    <dbReference type="NCBI Taxonomy" id="412755"/>
    <lineage>
        <taxon>unclassified sequences</taxon>
        <taxon>metagenomes</taxon>
        <taxon>ecological metagenomes</taxon>
    </lineage>
</organism>
<accession>X1U072</accession>
<gene>
    <name evidence="1" type="ORF">S12H4_45661</name>
</gene>
<dbReference type="AlphaFoldDB" id="X1U072"/>
<name>X1U072_9ZZZZ</name>
<dbReference type="EMBL" id="BARW01028255">
    <property type="protein sequence ID" value="GAJ10929.1"/>
    <property type="molecule type" value="Genomic_DNA"/>
</dbReference>
<evidence type="ECO:0000313" key="1">
    <source>
        <dbReference type="EMBL" id="GAJ10929.1"/>
    </source>
</evidence>
<protein>
    <submittedName>
        <fullName evidence="1">Uncharacterized protein</fullName>
    </submittedName>
</protein>
<sequence>IEPGMVEGIKGDLQRYGFTKDLLKIHQAGSYAVISANTIEAEG</sequence>